<dbReference type="GO" id="GO:0051028">
    <property type="term" value="P:mRNA transport"/>
    <property type="evidence" value="ECO:0007669"/>
    <property type="project" value="UniProtKB-KW"/>
</dbReference>
<dbReference type="EnsemblPlants" id="EMT08178">
    <property type="protein sequence ID" value="EMT08178"/>
    <property type="gene ID" value="F775_32132"/>
</dbReference>
<organism evidence="11">
    <name type="scientific">Aegilops tauschii</name>
    <name type="common">Tausch's goatgrass</name>
    <name type="synonym">Aegilops squarrosa</name>
    <dbReference type="NCBI Taxonomy" id="37682"/>
    <lineage>
        <taxon>Eukaryota</taxon>
        <taxon>Viridiplantae</taxon>
        <taxon>Streptophyta</taxon>
        <taxon>Embryophyta</taxon>
        <taxon>Tracheophyta</taxon>
        <taxon>Spermatophyta</taxon>
        <taxon>Magnoliopsida</taxon>
        <taxon>Liliopsida</taxon>
        <taxon>Poales</taxon>
        <taxon>Poaceae</taxon>
        <taxon>BOP clade</taxon>
        <taxon>Pooideae</taxon>
        <taxon>Triticodae</taxon>
        <taxon>Triticeae</taxon>
        <taxon>Triticinae</taxon>
        <taxon>Aegilops</taxon>
    </lineage>
</organism>
<evidence type="ECO:0000256" key="7">
    <source>
        <dbReference type="ARBA" id="ARBA00023010"/>
    </source>
</evidence>
<dbReference type="CDD" id="cd13169">
    <property type="entry name" value="RanBD_NUP50_plant"/>
    <property type="match status" value="1"/>
</dbReference>
<comment type="subcellular location">
    <subcellularLocation>
        <location evidence="1">Nucleus</location>
        <location evidence="1">Nuclear pore complex</location>
    </subcellularLocation>
</comment>
<evidence type="ECO:0000256" key="5">
    <source>
        <dbReference type="ARBA" id="ARBA00022927"/>
    </source>
</evidence>
<dbReference type="InterPro" id="IPR045207">
    <property type="entry name" value="RanBD_NUP50_plant"/>
</dbReference>
<feature type="compositionally biased region" description="Polar residues" evidence="10">
    <location>
        <begin position="136"/>
        <end position="146"/>
    </location>
</feature>
<feature type="compositionally biased region" description="Basic and acidic residues" evidence="10">
    <location>
        <begin position="115"/>
        <end position="134"/>
    </location>
</feature>
<dbReference type="Pfam" id="PF08911">
    <property type="entry name" value="NUP50"/>
    <property type="match status" value="1"/>
</dbReference>
<evidence type="ECO:0000256" key="3">
    <source>
        <dbReference type="ARBA" id="ARBA00022737"/>
    </source>
</evidence>
<feature type="compositionally biased region" description="Basic and acidic residues" evidence="10">
    <location>
        <begin position="1"/>
        <end position="24"/>
    </location>
</feature>
<reference evidence="11" key="1">
    <citation type="submission" date="2015-06" db="UniProtKB">
        <authorList>
            <consortium name="EnsemblPlants"/>
        </authorList>
    </citation>
    <scope>IDENTIFICATION</scope>
</reference>
<sequence length="521" mass="55267">MADEEHAQTSRKRVADKQINKDNPELDDDSPEQEGGTFKKASEEVMATRKIVKVRRQQPSSAPSSNPFSAIKFTTSDSSVQASIPVSKPPPSDVTTSNVRGSIEKADEASNGSGKDVDKNADSNEVAEIQKDESGLNESNAENKSNAPMEAHSSLTETDNKAGSTEVGTGEDKVLVGEPKVDSSKTSGIEGKTEDEAAKVNEGGDEDKSSKDGAEKKDESESGTKDEVNEGGDEDKSSKDGAEKKDESESGTKDVSPTPLFSFMNVSSGHNAFTGLAGTGFSASSFSFGSASKESTNAPLFGLKNDSASFPSFNIGGTNNNGSSVPSLVAAAEAPKKFIMPEGPVETGEENEMAVFTADSAMYEYLDGGWKERGKGELKLNIPVSGGERSRLVMRAKGNYRPGYLDGGWKERGKGELKLNIPVSGGERSRLVMRAKGTPRLVLNASLYDDMSLKDMEKKGVTFACINSTGDSPGRLTTFALKFKDTGVRDDFKAAVEAHKAKKASDAMPKTPESSPKVSDD</sequence>
<dbReference type="GO" id="GO:0005643">
    <property type="term" value="C:nuclear pore"/>
    <property type="evidence" value="ECO:0007669"/>
    <property type="project" value="UniProtKB-SubCell"/>
</dbReference>
<dbReference type="PANTHER" id="PTHR23138">
    <property type="entry name" value="RAN BINDING PROTEIN"/>
    <property type="match status" value="1"/>
</dbReference>
<keyword evidence="9" id="KW-0539">Nucleus</keyword>
<feature type="compositionally biased region" description="Low complexity" evidence="10">
    <location>
        <begin position="59"/>
        <end position="70"/>
    </location>
</feature>
<accession>M8BZ09</accession>
<dbReference type="InterPro" id="IPR045255">
    <property type="entry name" value="RanBP1-like"/>
</dbReference>
<evidence type="ECO:0000313" key="11">
    <source>
        <dbReference type="EnsemblPlants" id="EMT08178"/>
    </source>
</evidence>
<keyword evidence="4" id="KW-0509">mRNA transport</keyword>
<evidence type="ECO:0000256" key="2">
    <source>
        <dbReference type="ARBA" id="ARBA00022448"/>
    </source>
</evidence>
<evidence type="ECO:0000256" key="1">
    <source>
        <dbReference type="ARBA" id="ARBA00004567"/>
    </source>
</evidence>
<dbReference type="Pfam" id="PF00638">
    <property type="entry name" value="Ran_BP1"/>
    <property type="match status" value="2"/>
</dbReference>
<keyword evidence="8" id="KW-0906">Nuclear pore complex</keyword>
<dbReference type="InterPro" id="IPR011993">
    <property type="entry name" value="PH-like_dom_sf"/>
</dbReference>
<dbReference type="SUPFAM" id="SSF50729">
    <property type="entry name" value="PH domain-like"/>
    <property type="match status" value="2"/>
</dbReference>
<proteinExistence type="predicted"/>
<keyword evidence="5" id="KW-0653">Protein transport</keyword>
<dbReference type="GO" id="GO:0015031">
    <property type="term" value="P:protein transport"/>
    <property type="evidence" value="ECO:0007669"/>
    <property type="project" value="UniProtKB-KW"/>
</dbReference>
<keyword evidence="7" id="KW-0811">Translocation</keyword>
<name>M8BZ09_AEGTA</name>
<keyword evidence="3" id="KW-0677">Repeat</keyword>
<feature type="compositionally biased region" description="Basic and acidic residues" evidence="10">
    <location>
        <begin position="170"/>
        <end position="183"/>
    </location>
</feature>
<feature type="compositionally biased region" description="Polar residues" evidence="10">
    <location>
        <begin position="72"/>
        <end position="84"/>
    </location>
</feature>
<keyword evidence="6" id="KW-0007">Acetylation</keyword>
<protein>
    <submittedName>
        <fullName evidence="11">RANBP2-like and GRIP domain-containing protein 4</fullName>
    </submittedName>
</protein>
<dbReference type="InterPro" id="IPR015007">
    <property type="entry name" value="NUP2/50/61"/>
</dbReference>
<feature type="compositionally biased region" description="Polar residues" evidence="10">
    <location>
        <begin position="512"/>
        <end position="521"/>
    </location>
</feature>
<dbReference type="SMART" id="SM00160">
    <property type="entry name" value="RanBD"/>
    <property type="match status" value="1"/>
</dbReference>
<evidence type="ECO:0000256" key="9">
    <source>
        <dbReference type="ARBA" id="ARBA00023242"/>
    </source>
</evidence>
<feature type="compositionally biased region" description="Polar residues" evidence="10">
    <location>
        <begin position="153"/>
        <end position="167"/>
    </location>
</feature>
<evidence type="ECO:0000256" key="4">
    <source>
        <dbReference type="ARBA" id="ARBA00022816"/>
    </source>
</evidence>
<dbReference type="PANTHER" id="PTHR23138:SF149">
    <property type="entry name" value="NUCLEAR PORE COMPLEX NUP2_50_61 DOMAIN-CONTAINING PROTEIN"/>
    <property type="match status" value="1"/>
</dbReference>
<evidence type="ECO:0000256" key="10">
    <source>
        <dbReference type="SAM" id="MobiDB-lite"/>
    </source>
</evidence>
<dbReference type="PROSITE" id="PS50196">
    <property type="entry name" value="RANBD1"/>
    <property type="match status" value="1"/>
</dbReference>
<evidence type="ECO:0000256" key="8">
    <source>
        <dbReference type="ARBA" id="ARBA00023132"/>
    </source>
</evidence>
<dbReference type="AlphaFoldDB" id="M8BZ09"/>
<feature type="region of interest" description="Disordered" evidence="10">
    <location>
        <begin position="1"/>
        <end position="259"/>
    </location>
</feature>
<dbReference type="Gene3D" id="2.30.29.30">
    <property type="entry name" value="Pleckstrin-homology domain (PH domain)/Phosphotyrosine-binding domain (PTB)"/>
    <property type="match status" value="2"/>
</dbReference>
<feature type="region of interest" description="Disordered" evidence="10">
    <location>
        <begin position="500"/>
        <end position="521"/>
    </location>
</feature>
<dbReference type="InterPro" id="IPR000156">
    <property type="entry name" value="Ran_bind_dom"/>
</dbReference>
<evidence type="ECO:0000256" key="6">
    <source>
        <dbReference type="ARBA" id="ARBA00022990"/>
    </source>
</evidence>
<keyword evidence="2" id="KW-0813">Transport</keyword>
<feature type="compositionally biased region" description="Basic and acidic residues" evidence="10">
    <location>
        <begin position="206"/>
        <end position="252"/>
    </location>
</feature>